<dbReference type="EMBL" id="JAATJU010022020">
    <property type="protein sequence ID" value="KAH0512265.1"/>
    <property type="molecule type" value="Genomic_DNA"/>
</dbReference>
<evidence type="ECO:0000256" key="1">
    <source>
        <dbReference type="ARBA" id="ARBA00009113"/>
    </source>
</evidence>
<reference evidence="3" key="1">
    <citation type="submission" date="2020-03" db="EMBL/GenBank/DDBJ databases">
        <title>Studies in the Genomics of Life Span.</title>
        <authorList>
            <person name="Glass D."/>
        </authorList>
    </citation>
    <scope>NUCLEOTIDE SEQUENCE</scope>
    <source>
        <strain evidence="3">LTLLF</strain>
        <tissue evidence="3">Muscle</tissue>
    </source>
</reference>
<feature type="region of interest" description="Disordered" evidence="2">
    <location>
        <begin position="1"/>
        <end position="49"/>
    </location>
</feature>
<evidence type="ECO:0000256" key="2">
    <source>
        <dbReference type="SAM" id="MobiDB-lite"/>
    </source>
</evidence>
<dbReference type="Pfam" id="PF10630">
    <property type="entry name" value="DUF2476"/>
    <property type="match status" value="1"/>
</dbReference>
<name>A0A8J6GJD3_MICOH</name>
<gene>
    <name evidence="3" type="ORF">LTLLF_145715</name>
</gene>
<accession>A0A8J6GJD3</accession>
<protein>
    <submittedName>
        <fullName evidence="3">Proline-rich protein 23A3</fullName>
    </submittedName>
</protein>
<dbReference type="AlphaFoldDB" id="A0A8J6GJD3"/>
<dbReference type="InterPro" id="IPR018903">
    <property type="entry name" value="PRR23"/>
</dbReference>
<organism evidence="3 4">
    <name type="scientific">Microtus ochrogaster</name>
    <name type="common">Prairie vole</name>
    <dbReference type="NCBI Taxonomy" id="79684"/>
    <lineage>
        <taxon>Eukaryota</taxon>
        <taxon>Metazoa</taxon>
        <taxon>Chordata</taxon>
        <taxon>Craniata</taxon>
        <taxon>Vertebrata</taxon>
        <taxon>Euteleostomi</taxon>
        <taxon>Mammalia</taxon>
        <taxon>Eutheria</taxon>
        <taxon>Euarchontoglires</taxon>
        <taxon>Glires</taxon>
        <taxon>Rodentia</taxon>
        <taxon>Myomorpha</taxon>
        <taxon>Muroidea</taxon>
        <taxon>Cricetidae</taxon>
        <taxon>Arvicolinae</taxon>
        <taxon>Microtus</taxon>
    </lineage>
</organism>
<dbReference type="Proteomes" id="UP000710432">
    <property type="component" value="Unassembled WGS sequence"/>
</dbReference>
<comment type="similarity">
    <text evidence="1">Belongs to the PRR23 family.</text>
</comment>
<proteinExistence type="inferred from homology"/>
<evidence type="ECO:0000313" key="4">
    <source>
        <dbReference type="Proteomes" id="UP000710432"/>
    </source>
</evidence>
<evidence type="ECO:0000313" key="3">
    <source>
        <dbReference type="EMBL" id="KAH0512265.1"/>
    </source>
</evidence>
<dbReference type="PANTHER" id="PTHR31813:SF4">
    <property type="entry name" value="PROLINE-RICH PROTEIN 23A"/>
    <property type="match status" value="1"/>
</dbReference>
<comment type="caution">
    <text evidence="3">The sequence shown here is derived from an EMBL/GenBank/DDBJ whole genome shotgun (WGS) entry which is preliminary data.</text>
</comment>
<sequence length="66" mass="7071">MLPRSPEAYPVPCWSPQPEEANPAKSRRLQEPACLGSLPQPDLEASARPASKELISTVVIPTGCAM</sequence>
<dbReference type="PANTHER" id="PTHR31813">
    <property type="entry name" value="PROLINE-RICH PROTEIN 23B"/>
    <property type="match status" value="1"/>
</dbReference>